<sequence>MRMENLLFQVNIEDLPPEVVDNLSDDVLQQLKDGVIDKIPEDAFELLPARIQDLVPAGLVESNPKFALILAVIGVLAVAGLVFAIVKSTIKV</sequence>
<feature type="non-terminal residue" evidence="2">
    <location>
        <position position="92"/>
    </location>
</feature>
<organism evidence="2">
    <name type="scientific">hydrothermal vent metagenome</name>
    <dbReference type="NCBI Taxonomy" id="652676"/>
    <lineage>
        <taxon>unclassified sequences</taxon>
        <taxon>metagenomes</taxon>
        <taxon>ecological metagenomes</taxon>
    </lineage>
</organism>
<keyword evidence="1" id="KW-1133">Transmembrane helix</keyword>
<dbReference type="AlphaFoldDB" id="A0A3B0T0A5"/>
<name>A0A3B0T0A5_9ZZZZ</name>
<protein>
    <submittedName>
        <fullName evidence="2">Uncharacterized protein</fullName>
    </submittedName>
</protein>
<accession>A0A3B0T0A5</accession>
<dbReference type="EMBL" id="UOEK01000593">
    <property type="protein sequence ID" value="VAW09503.1"/>
    <property type="molecule type" value="Genomic_DNA"/>
</dbReference>
<keyword evidence="1" id="KW-0812">Transmembrane</keyword>
<keyword evidence="1" id="KW-0472">Membrane</keyword>
<reference evidence="2" key="1">
    <citation type="submission" date="2018-06" db="EMBL/GenBank/DDBJ databases">
        <authorList>
            <person name="Zhirakovskaya E."/>
        </authorList>
    </citation>
    <scope>NUCLEOTIDE SEQUENCE</scope>
</reference>
<feature type="transmembrane region" description="Helical" evidence="1">
    <location>
        <begin position="66"/>
        <end position="86"/>
    </location>
</feature>
<proteinExistence type="predicted"/>
<evidence type="ECO:0000256" key="1">
    <source>
        <dbReference type="SAM" id="Phobius"/>
    </source>
</evidence>
<gene>
    <name evidence="2" type="ORF">MNBD_ACTINO02-1040</name>
</gene>
<evidence type="ECO:0000313" key="2">
    <source>
        <dbReference type="EMBL" id="VAW09503.1"/>
    </source>
</evidence>